<dbReference type="STRING" id="41688.A0A2N3N368"/>
<dbReference type="OrthoDB" id="10265785at2759"/>
<dbReference type="AlphaFoldDB" id="A0A2N3N368"/>
<dbReference type="PROSITE" id="PS51194">
    <property type="entry name" value="HELICASE_CTER"/>
    <property type="match status" value="1"/>
</dbReference>
<dbReference type="PANTHER" id="PTHR47958">
    <property type="entry name" value="ATP-DEPENDENT RNA HELICASE DBP3"/>
    <property type="match status" value="1"/>
</dbReference>
<dbReference type="InterPro" id="IPR027417">
    <property type="entry name" value="P-loop_NTPase"/>
</dbReference>
<proteinExistence type="predicted"/>
<dbReference type="EMBL" id="NLAX01001032">
    <property type="protein sequence ID" value="PKS06875.1"/>
    <property type="molecule type" value="Genomic_DNA"/>
</dbReference>
<dbReference type="InParanoid" id="A0A2N3N368"/>
<name>A0A2N3N368_9PEZI</name>
<dbReference type="Proteomes" id="UP000233524">
    <property type="component" value="Unassembled WGS sequence"/>
</dbReference>
<dbReference type="SUPFAM" id="SSF52540">
    <property type="entry name" value="P-loop containing nucleoside triphosphate hydrolases"/>
    <property type="match status" value="1"/>
</dbReference>
<sequence>MLTATVYPPFTGGERDALLEHFRSGKSKVLITTNDVARGIDSSAAPMVINYAIPLKGRGDSQPYSVDHLHRMGPSGRAGRSGVKYIQDNFLET</sequence>
<comment type="caution">
    <text evidence="2">The sequence shown here is derived from an EMBL/GenBank/DDBJ whole genome shotgun (WGS) entry which is preliminary data.</text>
</comment>
<keyword evidence="3" id="KW-1185">Reference proteome</keyword>
<gene>
    <name evidence="2" type="ORF">jhhlp_006753</name>
</gene>
<organism evidence="2 3">
    <name type="scientific">Lomentospora prolificans</name>
    <dbReference type="NCBI Taxonomy" id="41688"/>
    <lineage>
        <taxon>Eukaryota</taxon>
        <taxon>Fungi</taxon>
        <taxon>Dikarya</taxon>
        <taxon>Ascomycota</taxon>
        <taxon>Pezizomycotina</taxon>
        <taxon>Sordariomycetes</taxon>
        <taxon>Hypocreomycetidae</taxon>
        <taxon>Microascales</taxon>
        <taxon>Microascaceae</taxon>
        <taxon>Lomentospora</taxon>
    </lineage>
</organism>
<reference evidence="2 3" key="1">
    <citation type="journal article" date="2017" name="G3 (Bethesda)">
        <title>First Draft Genome Sequence of the Pathogenic Fungus Lomentospora prolificans (Formerly Scedosporium prolificans).</title>
        <authorList>
            <person name="Luo R."/>
            <person name="Zimin A."/>
            <person name="Workman R."/>
            <person name="Fan Y."/>
            <person name="Pertea G."/>
            <person name="Grossman N."/>
            <person name="Wear M.P."/>
            <person name="Jia B."/>
            <person name="Miller H."/>
            <person name="Casadevall A."/>
            <person name="Timp W."/>
            <person name="Zhang S.X."/>
            <person name="Salzberg S.L."/>
        </authorList>
    </citation>
    <scope>NUCLEOTIDE SEQUENCE [LARGE SCALE GENOMIC DNA]</scope>
    <source>
        <strain evidence="2 3">JHH-5317</strain>
    </source>
</reference>
<evidence type="ECO:0000259" key="1">
    <source>
        <dbReference type="PROSITE" id="PS51194"/>
    </source>
</evidence>
<dbReference type="VEuPathDB" id="FungiDB:jhhlp_006753"/>
<accession>A0A2N3N368</accession>
<dbReference type="Gene3D" id="3.40.50.300">
    <property type="entry name" value="P-loop containing nucleotide triphosphate hydrolases"/>
    <property type="match status" value="1"/>
</dbReference>
<dbReference type="InterPro" id="IPR001650">
    <property type="entry name" value="Helicase_C-like"/>
</dbReference>
<dbReference type="Pfam" id="PF00271">
    <property type="entry name" value="Helicase_C"/>
    <property type="match status" value="1"/>
</dbReference>
<evidence type="ECO:0000313" key="3">
    <source>
        <dbReference type="Proteomes" id="UP000233524"/>
    </source>
</evidence>
<feature type="domain" description="Helicase C-terminal" evidence="1">
    <location>
        <begin position="1"/>
        <end position="93"/>
    </location>
</feature>
<protein>
    <recommendedName>
        <fullName evidence="1">Helicase C-terminal domain-containing protein</fullName>
    </recommendedName>
</protein>
<evidence type="ECO:0000313" key="2">
    <source>
        <dbReference type="EMBL" id="PKS06875.1"/>
    </source>
</evidence>